<dbReference type="Pfam" id="PF21992">
    <property type="entry name" value="DUF6927"/>
    <property type="match status" value="1"/>
</dbReference>
<dbReference type="Proteomes" id="UP000253744">
    <property type="component" value="Plasmid pDrdI"/>
</dbReference>
<dbReference type="InterPro" id="IPR053845">
    <property type="entry name" value="DUF6927"/>
</dbReference>
<geneLocation type="plasmid" evidence="4">
    <name>pdrdi</name>
</geneLocation>
<dbReference type="EMBL" id="CP031163">
    <property type="protein sequence ID" value="AXH00617.1"/>
    <property type="molecule type" value="Genomic_DNA"/>
</dbReference>
<organism evidence="3 4">
    <name type="scientific">Deinococcus wulumuqiensis</name>
    <dbReference type="NCBI Taxonomy" id="980427"/>
    <lineage>
        <taxon>Bacteria</taxon>
        <taxon>Thermotogati</taxon>
        <taxon>Deinococcota</taxon>
        <taxon>Deinococci</taxon>
        <taxon>Deinococcales</taxon>
        <taxon>Deinococcaceae</taxon>
        <taxon>Deinococcus</taxon>
    </lineage>
</organism>
<reference evidence="3 4" key="1">
    <citation type="submission" date="2018-07" db="EMBL/GenBank/DDBJ databases">
        <title>Complete Genome and Methylome Analysis of Deinococcus wulumuqiensis NEB 479.</title>
        <authorList>
            <person name="Fomenkov A."/>
            <person name="Luyten Y."/>
            <person name="Vincze T."/>
            <person name="Anton B.P."/>
            <person name="Clark T."/>
            <person name="Roberts R.J."/>
            <person name="Morgan R.D."/>
        </authorList>
    </citation>
    <scope>NUCLEOTIDE SEQUENCE [LARGE SCALE GENOMIC DNA]</scope>
    <source>
        <strain evidence="3 4">NEB 479</strain>
        <plasmid evidence="4">Plasmid pdrdi</plasmid>
    </source>
</reference>
<sequence>MAEFFYGTKLSEQGGIQTYHKPWYDSAIITEVAACALVERRAFYAVMRWKNEKDADFGEWQVAVYRLSWGGAGGTITYKDQVESMGPCETTCTAHVLDVADRLIPHPPLSDEVRAEIARLREEERSGQTYAEREAIRKRIHALDPLQTARQWREACRAHLAQRQQTRTIRHGDRVRFPQPVRFGSGETLDTFIVSKQGNTVRFLHPDHPERHYRKGAGWNAPVFKPGMQNPGPRRGRC</sequence>
<evidence type="ECO:0000256" key="1">
    <source>
        <dbReference type="SAM" id="MobiDB-lite"/>
    </source>
</evidence>
<gene>
    <name evidence="3" type="ORF">DVJ83_15750</name>
</gene>
<feature type="region of interest" description="Disordered" evidence="1">
    <location>
        <begin position="214"/>
        <end position="238"/>
    </location>
</feature>
<evidence type="ECO:0000259" key="2">
    <source>
        <dbReference type="Pfam" id="PF21992"/>
    </source>
</evidence>
<evidence type="ECO:0000313" key="4">
    <source>
        <dbReference type="Proteomes" id="UP000253744"/>
    </source>
</evidence>
<proteinExistence type="predicted"/>
<accession>A0A345ILP4</accession>
<evidence type="ECO:0000313" key="3">
    <source>
        <dbReference type="EMBL" id="AXH00617.1"/>
    </source>
</evidence>
<name>A0A345ILP4_9DEIO</name>
<keyword evidence="3" id="KW-0614">Plasmid</keyword>
<dbReference type="KEGG" id="dwu:DVJ83_15750"/>
<dbReference type="AlphaFoldDB" id="A0A345ILP4"/>
<feature type="domain" description="DUF6927" evidence="2">
    <location>
        <begin position="147"/>
        <end position="214"/>
    </location>
</feature>
<protein>
    <recommendedName>
        <fullName evidence="2">DUF6927 domain-containing protein</fullName>
    </recommendedName>
</protein>